<evidence type="ECO:0000313" key="1">
    <source>
        <dbReference type="EMBL" id="EOL49159.1"/>
    </source>
</evidence>
<dbReference type="AlphaFoldDB" id="R3U5D0"/>
<dbReference type="RefSeq" id="WP_010766939.1">
    <property type="nucleotide sequence ID" value="NZ_ASWE01000006.1"/>
</dbReference>
<dbReference type="Proteomes" id="UP000013785">
    <property type="component" value="Unassembled WGS sequence"/>
</dbReference>
<name>R3U5D0_9ENTE</name>
<protein>
    <recommendedName>
        <fullName evidence="3">Nucleoside 2-deoxyribosyltransferase</fullName>
    </recommendedName>
</protein>
<accession>R3U5D0</accession>
<gene>
    <name evidence="1" type="ORF">UC3_00254</name>
</gene>
<reference evidence="1 2" key="1">
    <citation type="submission" date="2013-02" db="EMBL/GenBank/DDBJ databases">
        <title>The Genome Sequence of Enterococcus phoeniculicola BAA-412.</title>
        <authorList>
            <consortium name="The Broad Institute Genome Sequencing Platform"/>
            <consortium name="The Broad Institute Genome Sequencing Center for Infectious Disease"/>
            <person name="Earl A.M."/>
            <person name="Gilmore M.S."/>
            <person name="Lebreton F."/>
            <person name="Walker B."/>
            <person name="Young S.K."/>
            <person name="Zeng Q."/>
            <person name="Gargeya S."/>
            <person name="Fitzgerald M."/>
            <person name="Haas B."/>
            <person name="Abouelleil A."/>
            <person name="Alvarado L."/>
            <person name="Arachchi H.M."/>
            <person name="Berlin A.M."/>
            <person name="Chapman S.B."/>
            <person name="Dewar J."/>
            <person name="Goldberg J."/>
            <person name="Griggs A."/>
            <person name="Gujja S."/>
            <person name="Hansen M."/>
            <person name="Howarth C."/>
            <person name="Imamovic A."/>
            <person name="Larimer J."/>
            <person name="McCowan C."/>
            <person name="Murphy C."/>
            <person name="Neiman D."/>
            <person name="Pearson M."/>
            <person name="Priest M."/>
            <person name="Roberts A."/>
            <person name="Saif S."/>
            <person name="Shea T."/>
            <person name="Sisk P."/>
            <person name="Sykes S."/>
            <person name="Wortman J."/>
            <person name="Nusbaum C."/>
            <person name="Birren B."/>
        </authorList>
    </citation>
    <scope>NUCLEOTIDE SEQUENCE [LARGE SCALE GENOMIC DNA]</scope>
    <source>
        <strain evidence="1 2">ATCC BAA-412</strain>
    </source>
</reference>
<keyword evidence="2" id="KW-1185">Reference proteome</keyword>
<comment type="caution">
    <text evidence="1">The sequence shown here is derived from an EMBL/GenBank/DDBJ whole genome shotgun (WGS) entry which is preliminary data.</text>
</comment>
<organism evidence="1 2">
    <name type="scientific">Enterococcus phoeniculicola ATCC BAA-412</name>
    <dbReference type="NCBI Taxonomy" id="1158610"/>
    <lineage>
        <taxon>Bacteria</taxon>
        <taxon>Bacillati</taxon>
        <taxon>Bacillota</taxon>
        <taxon>Bacilli</taxon>
        <taxon>Lactobacillales</taxon>
        <taxon>Enterococcaceae</taxon>
        <taxon>Enterococcus</taxon>
    </lineage>
</organism>
<sequence length="102" mass="11844">MMNNNKVITLCGSRKFSKQFKEVEIELARKGFTVLRPIFGDDLEITKEEALLFGKAHFRKIELADELFIIDVDRYIGESTLKEIDFAKSLGKNISYYSEQFI</sequence>
<dbReference type="STRING" id="154621.RV11_GL001330"/>
<proteinExistence type="predicted"/>
<evidence type="ECO:0000313" key="2">
    <source>
        <dbReference type="Proteomes" id="UP000013785"/>
    </source>
</evidence>
<dbReference type="eggNOG" id="COG1611">
    <property type="taxonomic scope" value="Bacteria"/>
</dbReference>
<dbReference type="HOGENOM" id="CLU_159906_1_0_9"/>
<evidence type="ECO:0008006" key="3">
    <source>
        <dbReference type="Google" id="ProtNLM"/>
    </source>
</evidence>
<dbReference type="PATRIC" id="fig|1158610.3.peg.236"/>
<dbReference type="EMBL" id="AJAT01000006">
    <property type="protein sequence ID" value="EOL49159.1"/>
    <property type="molecule type" value="Genomic_DNA"/>
</dbReference>